<sequence length="39" mass="4351">MQALTQSAIAANLSTSPPHEVIWIETKVDPLVKTKNYRV</sequence>
<protein>
    <submittedName>
        <fullName evidence="1">Uncharacterized protein</fullName>
    </submittedName>
</protein>
<name>A0A1R4H256_9GAMM</name>
<evidence type="ECO:0000313" key="2">
    <source>
        <dbReference type="Proteomes" id="UP000195442"/>
    </source>
</evidence>
<organism evidence="1 2">
    <name type="scientific">Crenothrix polyspora</name>
    <dbReference type="NCBI Taxonomy" id="360316"/>
    <lineage>
        <taxon>Bacteria</taxon>
        <taxon>Pseudomonadati</taxon>
        <taxon>Pseudomonadota</taxon>
        <taxon>Gammaproteobacteria</taxon>
        <taxon>Methylococcales</taxon>
        <taxon>Crenotrichaceae</taxon>
        <taxon>Crenothrix</taxon>
    </lineage>
</organism>
<evidence type="ECO:0000313" key="1">
    <source>
        <dbReference type="EMBL" id="SJM90321.1"/>
    </source>
</evidence>
<dbReference type="EMBL" id="FUKJ01000068">
    <property type="protein sequence ID" value="SJM90321.1"/>
    <property type="molecule type" value="Genomic_DNA"/>
</dbReference>
<gene>
    <name evidence="1" type="ORF">CRENPOLYSF2_160001</name>
</gene>
<keyword evidence="2" id="KW-1185">Reference proteome</keyword>
<proteinExistence type="predicted"/>
<dbReference type="Proteomes" id="UP000195442">
    <property type="component" value="Unassembled WGS sequence"/>
</dbReference>
<accession>A0A1R4H256</accession>
<dbReference type="AlphaFoldDB" id="A0A1R4H256"/>
<reference evidence="2" key="1">
    <citation type="submission" date="2017-02" db="EMBL/GenBank/DDBJ databases">
        <authorList>
            <person name="Daims H."/>
        </authorList>
    </citation>
    <scope>NUCLEOTIDE SEQUENCE [LARGE SCALE GENOMIC DNA]</scope>
</reference>